<accession>A0ABS3WFA3</accession>
<reference evidence="1 2" key="1">
    <citation type="submission" date="2021-03" db="EMBL/GenBank/DDBJ databases">
        <title>Paenibacillus artemisicola MWE-103 whole genome sequence.</title>
        <authorList>
            <person name="Ham Y.J."/>
        </authorList>
    </citation>
    <scope>NUCLEOTIDE SEQUENCE [LARGE SCALE GENOMIC DNA]</scope>
    <source>
        <strain evidence="1 2">MWE-103</strain>
    </source>
</reference>
<protein>
    <recommendedName>
        <fullName evidence="3">Transcription initiation factor TFIIIB</fullName>
    </recommendedName>
</protein>
<evidence type="ECO:0000313" key="1">
    <source>
        <dbReference type="EMBL" id="MBO7747004.1"/>
    </source>
</evidence>
<dbReference type="Proteomes" id="UP000670947">
    <property type="component" value="Unassembled WGS sequence"/>
</dbReference>
<name>A0ABS3WFA3_9BACL</name>
<keyword evidence="2" id="KW-1185">Reference proteome</keyword>
<dbReference type="RefSeq" id="WP_208849741.1">
    <property type="nucleotide sequence ID" value="NZ_JAGGDJ010000026.1"/>
</dbReference>
<comment type="caution">
    <text evidence="1">The sequence shown here is derived from an EMBL/GenBank/DDBJ whole genome shotgun (WGS) entry which is preliminary data.</text>
</comment>
<evidence type="ECO:0000313" key="2">
    <source>
        <dbReference type="Proteomes" id="UP000670947"/>
    </source>
</evidence>
<dbReference type="EMBL" id="JAGGDJ010000026">
    <property type="protein sequence ID" value="MBO7747004.1"/>
    <property type="molecule type" value="Genomic_DNA"/>
</dbReference>
<organism evidence="1 2">
    <name type="scientific">Paenibacillus artemisiicola</name>
    <dbReference type="NCBI Taxonomy" id="1172618"/>
    <lineage>
        <taxon>Bacteria</taxon>
        <taxon>Bacillati</taxon>
        <taxon>Bacillota</taxon>
        <taxon>Bacilli</taxon>
        <taxon>Bacillales</taxon>
        <taxon>Paenibacillaceae</taxon>
        <taxon>Paenibacillus</taxon>
    </lineage>
</organism>
<proteinExistence type="predicted"/>
<gene>
    <name evidence="1" type="ORF">I8J29_22630</name>
</gene>
<evidence type="ECO:0008006" key="3">
    <source>
        <dbReference type="Google" id="ProtNLM"/>
    </source>
</evidence>
<sequence length="65" mass="7005">MSDLITPCNQCGGTSFGFGQTTGQAVVFPLNKLFARGSSAIFTICTDCGEVQSIRVENPEKFKKQ</sequence>